<proteinExistence type="predicted"/>
<protein>
    <submittedName>
        <fullName evidence="1">Uncharacterized protein</fullName>
    </submittedName>
</protein>
<dbReference type="EMBL" id="RJPQ01000011">
    <property type="protein sequence ID" value="RSJ84935.1"/>
    <property type="molecule type" value="Genomic_DNA"/>
</dbReference>
<reference evidence="1 2" key="1">
    <citation type="submission" date="2018-11" db="EMBL/GenBank/DDBJ databases">
        <title>Species Designations Belie Phenotypic and Genotypic Heterogeneity in Oral Streptococci.</title>
        <authorList>
            <person name="Velsko I."/>
        </authorList>
    </citation>
    <scope>NUCLEOTIDE SEQUENCE [LARGE SCALE GENOMIC DNA]</scope>
    <source>
        <strain evidence="1 2">A54</strain>
    </source>
</reference>
<sequence length="50" mass="5796">MRYIAASAEAYLEKKHLSKFLKDLNTIRDGKRRLTGSSKKDKKVKIEEAE</sequence>
<dbReference type="Proteomes" id="UP000277890">
    <property type="component" value="Unassembled WGS sequence"/>
</dbReference>
<organism evidence="1 2">
    <name type="scientific">Streptococcus cristatus</name>
    <dbReference type="NCBI Taxonomy" id="45634"/>
    <lineage>
        <taxon>Bacteria</taxon>
        <taxon>Bacillati</taxon>
        <taxon>Bacillota</taxon>
        <taxon>Bacilli</taxon>
        <taxon>Lactobacillales</taxon>
        <taxon>Streptococcaceae</taxon>
        <taxon>Streptococcus</taxon>
    </lineage>
</organism>
<accession>A0A428GSU3</accession>
<evidence type="ECO:0000313" key="2">
    <source>
        <dbReference type="Proteomes" id="UP000277890"/>
    </source>
</evidence>
<comment type="caution">
    <text evidence="1">The sequence shown here is derived from an EMBL/GenBank/DDBJ whole genome shotgun (WGS) entry which is preliminary data.</text>
</comment>
<dbReference type="AlphaFoldDB" id="A0A428GSU3"/>
<name>A0A428GSU3_STRCR</name>
<evidence type="ECO:0000313" key="1">
    <source>
        <dbReference type="EMBL" id="RSJ84935.1"/>
    </source>
</evidence>
<gene>
    <name evidence="1" type="ORF">D8794_08440</name>
</gene>